<dbReference type="NCBIfam" id="NF041539">
    <property type="entry name" value="choice_anch_R"/>
    <property type="match status" value="1"/>
</dbReference>
<comment type="caution">
    <text evidence="1">The sequence shown here is derived from an EMBL/GenBank/DDBJ whole genome shotgun (WGS) entry which is preliminary data.</text>
</comment>
<sequence>MNETLSIRWFLRDDTPCLPPPWPLRMERLVWEEPGGAALAVLSAQLDSAAAADAAAWAADALRRPLVVDSPEGEACWNGFVARAEIHLGRAGAVFDLAQLANRVAAVYTPPVNEPPFTARPTRTDWAEDPLSLNRFGRKERLLQLGPEDPSRALSARAAYLQRHALPQGEPFLLARRAAPSLRLICRGWFSTLDWSYLWIEQGREGFLEPAQTPQTLGRLATSDALLAQSFQTDYGPFYLLEAGLNLKRNATPADGVVVEVCADQNGTPGAVLAGSSLPADALPGGRGWARFRFAEPPLLQAGLTYWLRFSRSGALNSSHYYVLYREGNNPYPAGRMMNWNGSAWADGSGGLNDLNFYILAGQSRRTRLLELTAPQSGGQFLKGVHLPADLPGVTAYPSDGLRPCGAELLDLLGSPDAAGRPLSVQVNAERELIVQALPAEDEARWLLQPDGRLTTPAGRPARLGERLAGEWARLSTGGGVRPLLLRRVVWTPQDGLRAVPAGNRRAG</sequence>
<dbReference type="EMBL" id="DSXR01000053">
    <property type="protein sequence ID" value="HGS87098.1"/>
    <property type="molecule type" value="Genomic_DNA"/>
</dbReference>
<organism evidence="1">
    <name type="scientific">Bellilinea caldifistulae</name>
    <dbReference type="NCBI Taxonomy" id="360411"/>
    <lineage>
        <taxon>Bacteria</taxon>
        <taxon>Bacillati</taxon>
        <taxon>Chloroflexota</taxon>
        <taxon>Anaerolineae</taxon>
        <taxon>Anaerolineales</taxon>
        <taxon>Anaerolineaceae</taxon>
        <taxon>Bellilinea</taxon>
    </lineage>
</organism>
<gene>
    <name evidence="1" type="ORF">ENT17_05705</name>
</gene>
<reference evidence="1" key="1">
    <citation type="journal article" date="2020" name="mSystems">
        <title>Genome- and Community-Level Interaction Insights into Carbon Utilization and Element Cycling Functions of Hydrothermarchaeota in Hydrothermal Sediment.</title>
        <authorList>
            <person name="Zhou Z."/>
            <person name="Liu Y."/>
            <person name="Xu W."/>
            <person name="Pan J."/>
            <person name="Luo Z.H."/>
            <person name="Li M."/>
        </authorList>
    </citation>
    <scope>NUCLEOTIDE SEQUENCE [LARGE SCALE GENOMIC DNA]</scope>
    <source>
        <strain evidence="1">SpSt-556</strain>
    </source>
</reference>
<proteinExistence type="predicted"/>
<dbReference type="AlphaFoldDB" id="A0A7C4KZ88"/>
<accession>A0A7C4KZ88</accession>
<protein>
    <submittedName>
        <fullName evidence="1">Uncharacterized protein</fullName>
    </submittedName>
</protein>
<evidence type="ECO:0000313" key="1">
    <source>
        <dbReference type="EMBL" id="HGS87098.1"/>
    </source>
</evidence>
<name>A0A7C4KZ88_9CHLR</name>